<evidence type="ECO:0000313" key="2">
    <source>
        <dbReference type="Proteomes" id="UP000515154"/>
    </source>
</evidence>
<dbReference type="AlphaFoldDB" id="A0A6P7U105"/>
<feature type="region of interest" description="Disordered" evidence="1">
    <location>
        <begin position="155"/>
        <end position="179"/>
    </location>
</feature>
<reference evidence="3" key="1">
    <citation type="submission" date="2025-08" db="UniProtKB">
        <authorList>
            <consortium name="RefSeq"/>
        </authorList>
    </citation>
    <scope>IDENTIFICATION</scope>
</reference>
<dbReference type="Proteomes" id="UP000515154">
    <property type="component" value="Unplaced"/>
</dbReference>
<name>A0A6P7U105_9MOLL</name>
<feature type="compositionally biased region" description="Basic and acidic residues" evidence="1">
    <location>
        <begin position="96"/>
        <end position="111"/>
    </location>
</feature>
<accession>A0A6P7U105</accession>
<gene>
    <name evidence="3" type="primary">LOC115228884</name>
</gene>
<evidence type="ECO:0000313" key="3">
    <source>
        <dbReference type="RefSeq" id="XP_029655222.1"/>
    </source>
</evidence>
<feature type="compositionally biased region" description="Polar residues" evidence="1">
    <location>
        <begin position="1"/>
        <end position="12"/>
    </location>
</feature>
<feature type="compositionally biased region" description="Basic residues" evidence="1">
    <location>
        <begin position="72"/>
        <end position="95"/>
    </location>
</feature>
<feature type="region of interest" description="Disordered" evidence="1">
    <location>
        <begin position="1"/>
        <end position="111"/>
    </location>
</feature>
<protein>
    <submittedName>
        <fullName evidence="3">Zinc finger CCCH domain-containing protein 13-like</fullName>
    </submittedName>
</protein>
<sequence length="194" mass="23686">MLNSQKTPQKRSPSPAKKPVPQRPNLNWSDSDDSLFGKNRFKLPAKKQEKNSRPNDESKIRRFPDYQYSRKSPPRRYSRQKQHTPNRHDNRRHIKERGGHHGYLREEERRLEREREALKREREKLERERAELAKRIYVSRREVHYEKRHPHVGSVKRGWTDWGNNRGDSSRQYSIRHSGDSFRLHSDRHYSRRY</sequence>
<feature type="compositionally biased region" description="Basic and acidic residues" evidence="1">
    <location>
        <begin position="46"/>
        <end position="64"/>
    </location>
</feature>
<dbReference type="KEGG" id="osn:115228884"/>
<organism evidence="2 3">
    <name type="scientific">Octopus sinensis</name>
    <name type="common">East Asian common octopus</name>
    <dbReference type="NCBI Taxonomy" id="2607531"/>
    <lineage>
        <taxon>Eukaryota</taxon>
        <taxon>Metazoa</taxon>
        <taxon>Spiralia</taxon>
        <taxon>Lophotrochozoa</taxon>
        <taxon>Mollusca</taxon>
        <taxon>Cephalopoda</taxon>
        <taxon>Coleoidea</taxon>
        <taxon>Octopodiformes</taxon>
        <taxon>Octopoda</taxon>
        <taxon>Incirrata</taxon>
        <taxon>Octopodidae</taxon>
        <taxon>Octopus</taxon>
    </lineage>
</organism>
<evidence type="ECO:0000256" key="1">
    <source>
        <dbReference type="SAM" id="MobiDB-lite"/>
    </source>
</evidence>
<keyword evidence="2" id="KW-1185">Reference proteome</keyword>
<proteinExistence type="predicted"/>
<feature type="compositionally biased region" description="Polar residues" evidence="1">
    <location>
        <begin position="162"/>
        <end position="175"/>
    </location>
</feature>
<dbReference type="RefSeq" id="XP_029655222.1">
    <property type="nucleotide sequence ID" value="XM_029799362.1"/>
</dbReference>